<dbReference type="Gene3D" id="3.30.565.10">
    <property type="entry name" value="Histidine kinase-like ATPase, C-terminal domain"/>
    <property type="match status" value="1"/>
</dbReference>
<dbReference type="InterPro" id="IPR005467">
    <property type="entry name" value="His_kinase_dom"/>
</dbReference>
<dbReference type="STRING" id="690879.TSACC_23070"/>
<name>A0A146GDP3_TERSA</name>
<sequence>MKTIAHSWGKASRESHRQFLEEITPGNLTRMAWVAGIYLPISIGGLVYNLIYTRLPEMTSWALFDIGLGIISLSLALVLRKTTGFLRTRLWVVRAYYAYCLVSMTGYYFSTLGTYPNNPVYVLGLLIPAMLFRLPPLDFLILLGATHAVYLAELWTSAGPEGVSAMALFLGTDSLVLAVIAAWTLFSKDWQSFLRSRALRRANEGLLKVTEDLNEVMLLAAHDIKGPLLNIRSLFRILGTKPEWRSEPYREVVAECDKALSNLVELVGDMLETHELEQGAKVPVFRPTRIGELLLAARDSLGASAAEKGSDIVIESSGTEELWPTDPVLCLRVVENLLSNAIKYSPPGSTVRIAWRREDGACRIDVRDAGPGIPGEAAPYLFQKFQRTGNLPTAGEPSNGLGLFIAARLAKLLNGTISCFPNDGGGSVFRLELRPTDEPEGVDFLSATGHDAGL</sequence>
<reference evidence="7" key="1">
    <citation type="journal article" date="2017" name="Genome Announc.">
        <title>Draft Genome Sequence of Terrimicrobium sacchariphilum NM-5T, a Facultative Anaerobic Soil Bacterium of the Class Spartobacteria.</title>
        <authorList>
            <person name="Qiu Y.L."/>
            <person name="Tourlousse D.M."/>
            <person name="Matsuura N."/>
            <person name="Ohashi A."/>
            <person name="Sekiguchi Y."/>
        </authorList>
    </citation>
    <scope>NUCLEOTIDE SEQUENCE [LARGE SCALE GENOMIC DNA]</scope>
    <source>
        <strain evidence="7">NM-5</strain>
    </source>
</reference>
<feature type="transmembrane region" description="Helical" evidence="4">
    <location>
        <begin position="32"/>
        <end position="52"/>
    </location>
</feature>
<dbReference type="EC" id="2.7.13.3" evidence="2"/>
<dbReference type="AlphaFoldDB" id="A0A146GDP3"/>
<dbReference type="PRINTS" id="PR00344">
    <property type="entry name" value="BCTRLSENSOR"/>
</dbReference>
<protein>
    <recommendedName>
        <fullName evidence="2">histidine kinase</fullName>
        <ecNumber evidence="2">2.7.13.3</ecNumber>
    </recommendedName>
</protein>
<dbReference type="InterPro" id="IPR004358">
    <property type="entry name" value="Sig_transdc_His_kin-like_C"/>
</dbReference>
<evidence type="ECO:0000313" key="7">
    <source>
        <dbReference type="Proteomes" id="UP000076023"/>
    </source>
</evidence>
<feature type="transmembrane region" description="Helical" evidence="4">
    <location>
        <begin position="91"/>
        <end position="109"/>
    </location>
</feature>
<dbReference type="SUPFAM" id="SSF47384">
    <property type="entry name" value="Homodimeric domain of signal transducing histidine kinase"/>
    <property type="match status" value="1"/>
</dbReference>
<evidence type="ECO:0000256" key="2">
    <source>
        <dbReference type="ARBA" id="ARBA00012438"/>
    </source>
</evidence>
<feature type="domain" description="Histidine kinase" evidence="5">
    <location>
        <begin position="219"/>
        <end position="437"/>
    </location>
</feature>
<evidence type="ECO:0000256" key="1">
    <source>
        <dbReference type="ARBA" id="ARBA00000085"/>
    </source>
</evidence>
<evidence type="ECO:0000313" key="6">
    <source>
        <dbReference type="EMBL" id="GAT34638.1"/>
    </source>
</evidence>
<feature type="transmembrane region" description="Helical" evidence="4">
    <location>
        <begin position="164"/>
        <end position="186"/>
    </location>
</feature>
<dbReference type="EMBL" id="BDCO01000002">
    <property type="protein sequence ID" value="GAT34638.1"/>
    <property type="molecule type" value="Genomic_DNA"/>
</dbReference>
<dbReference type="CDD" id="cd00075">
    <property type="entry name" value="HATPase"/>
    <property type="match status" value="1"/>
</dbReference>
<dbReference type="InterPro" id="IPR036890">
    <property type="entry name" value="HATPase_C_sf"/>
</dbReference>
<organism evidence="6 7">
    <name type="scientific">Terrimicrobium sacchariphilum</name>
    <dbReference type="NCBI Taxonomy" id="690879"/>
    <lineage>
        <taxon>Bacteria</taxon>
        <taxon>Pseudomonadati</taxon>
        <taxon>Verrucomicrobiota</taxon>
        <taxon>Terrimicrobiia</taxon>
        <taxon>Terrimicrobiales</taxon>
        <taxon>Terrimicrobiaceae</taxon>
        <taxon>Terrimicrobium</taxon>
    </lineage>
</organism>
<dbReference type="PANTHER" id="PTHR43547:SF2">
    <property type="entry name" value="HYBRID SIGNAL TRANSDUCTION HISTIDINE KINASE C"/>
    <property type="match status" value="1"/>
</dbReference>
<dbReference type="SUPFAM" id="SSF55874">
    <property type="entry name" value="ATPase domain of HSP90 chaperone/DNA topoisomerase II/histidine kinase"/>
    <property type="match status" value="1"/>
</dbReference>
<evidence type="ECO:0000256" key="4">
    <source>
        <dbReference type="SAM" id="Phobius"/>
    </source>
</evidence>
<keyword evidence="4" id="KW-1133">Transmembrane helix</keyword>
<dbReference type="RefSeq" id="WP_075080252.1">
    <property type="nucleotide sequence ID" value="NZ_BDCO01000002.1"/>
</dbReference>
<evidence type="ECO:0000256" key="3">
    <source>
        <dbReference type="ARBA" id="ARBA00022553"/>
    </source>
</evidence>
<comment type="caution">
    <text evidence="6">The sequence shown here is derived from an EMBL/GenBank/DDBJ whole genome shotgun (WGS) entry which is preliminary data.</text>
</comment>
<keyword evidence="6" id="KW-0418">Kinase</keyword>
<keyword evidence="3" id="KW-0597">Phosphoprotein</keyword>
<gene>
    <name evidence="6" type="ORF">TSACC_23070</name>
</gene>
<dbReference type="OrthoDB" id="9773956at2"/>
<feature type="transmembrane region" description="Helical" evidence="4">
    <location>
        <begin position="58"/>
        <end position="79"/>
    </location>
</feature>
<keyword evidence="4" id="KW-0472">Membrane</keyword>
<comment type="catalytic activity">
    <reaction evidence="1">
        <text>ATP + protein L-histidine = ADP + protein N-phospho-L-histidine.</text>
        <dbReference type="EC" id="2.7.13.3"/>
    </reaction>
</comment>
<dbReference type="InterPro" id="IPR003594">
    <property type="entry name" value="HATPase_dom"/>
</dbReference>
<keyword evidence="6" id="KW-0808">Transferase</keyword>
<keyword evidence="7" id="KW-1185">Reference proteome</keyword>
<dbReference type="Proteomes" id="UP000076023">
    <property type="component" value="Unassembled WGS sequence"/>
</dbReference>
<dbReference type="InterPro" id="IPR036097">
    <property type="entry name" value="HisK_dim/P_sf"/>
</dbReference>
<accession>A0A146GDP3</accession>
<proteinExistence type="predicted"/>
<dbReference type="PROSITE" id="PS50109">
    <property type="entry name" value="HIS_KIN"/>
    <property type="match status" value="1"/>
</dbReference>
<dbReference type="PANTHER" id="PTHR43547">
    <property type="entry name" value="TWO-COMPONENT HISTIDINE KINASE"/>
    <property type="match status" value="1"/>
</dbReference>
<keyword evidence="4" id="KW-0812">Transmembrane</keyword>
<dbReference type="SMART" id="SM00387">
    <property type="entry name" value="HATPase_c"/>
    <property type="match status" value="1"/>
</dbReference>
<dbReference type="GO" id="GO:0000155">
    <property type="term" value="F:phosphorelay sensor kinase activity"/>
    <property type="evidence" value="ECO:0007669"/>
    <property type="project" value="InterPro"/>
</dbReference>
<feature type="transmembrane region" description="Helical" evidence="4">
    <location>
        <begin position="139"/>
        <end position="158"/>
    </location>
</feature>
<dbReference type="InParanoid" id="A0A146GDP3"/>
<dbReference type="Pfam" id="PF02518">
    <property type="entry name" value="HATPase_c"/>
    <property type="match status" value="1"/>
</dbReference>
<evidence type="ECO:0000259" key="5">
    <source>
        <dbReference type="PROSITE" id="PS50109"/>
    </source>
</evidence>